<evidence type="ECO:0000256" key="8">
    <source>
        <dbReference type="PIRNR" id="PIRNR005096"/>
    </source>
</evidence>
<evidence type="ECO:0000256" key="5">
    <source>
        <dbReference type="ARBA" id="ARBA00022837"/>
    </source>
</evidence>
<gene>
    <name evidence="9" type="ORF">CCAN12_770014</name>
</gene>
<evidence type="ECO:0000256" key="7">
    <source>
        <dbReference type="ARBA" id="ARBA00023277"/>
    </source>
</evidence>
<comment type="similarity">
    <text evidence="3 8">Belongs to the aldose epimerase family.</text>
</comment>
<keyword evidence="7 8" id="KW-0119">Carbohydrate metabolism</keyword>
<dbReference type="Gene3D" id="2.70.98.10">
    <property type="match status" value="1"/>
</dbReference>
<dbReference type="GO" id="GO:0006006">
    <property type="term" value="P:glucose metabolic process"/>
    <property type="evidence" value="ECO:0007669"/>
    <property type="project" value="TreeGrafter"/>
</dbReference>
<comment type="catalytic activity">
    <reaction evidence="8">
        <text>alpha-D-glucose = beta-D-glucose</text>
        <dbReference type="Rhea" id="RHEA:10264"/>
        <dbReference type="ChEBI" id="CHEBI:15903"/>
        <dbReference type="ChEBI" id="CHEBI:17925"/>
        <dbReference type="EC" id="5.1.3.3"/>
    </reaction>
</comment>
<evidence type="ECO:0000256" key="2">
    <source>
        <dbReference type="ARBA" id="ARBA00005028"/>
    </source>
</evidence>
<reference evidence="9 10" key="1">
    <citation type="submission" date="2015-01" db="EMBL/GenBank/DDBJ databases">
        <authorList>
            <person name="Xiang T."/>
            <person name="Song Y."/>
            <person name="Huang L."/>
            <person name="Wang B."/>
            <person name="Wu P."/>
        </authorList>
    </citation>
    <scope>NUCLEOTIDE SEQUENCE [LARGE SCALE GENOMIC DNA]</scope>
    <source>
        <strain evidence="9 10">Cc12</strain>
    </source>
</reference>
<keyword evidence="6 8" id="KW-0413">Isomerase</keyword>
<comment type="subunit">
    <text evidence="4">Monomer.</text>
</comment>
<name>A0A0B7HIN4_9FLAO</name>
<dbReference type="CDD" id="cd09019">
    <property type="entry name" value="galactose_mutarotase_like"/>
    <property type="match status" value="1"/>
</dbReference>
<comment type="pathway">
    <text evidence="2 8">Carbohydrate metabolism; hexose metabolism.</text>
</comment>
<dbReference type="PANTHER" id="PTHR10091:SF0">
    <property type="entry name" value="GALACTOSE MUTAROTASE"/>
    <property type="match status" value="1"/>
</dbReference>
<dbReference type="SUPFAM" id="SSF74650">
    <property type="entry name" value="Galactose mutarotase-like"/>
    <property type="match status" value="1"/>
</dbReference>
<dbReference type="InterPro" id="IPR015443">
    <property type="entry name" value="Aldose_1-epimerase"/>
</dbReference>
<dbReference type="InterPro" id="IPR047215">
    <property type="entry name" value="Galactose_mutarotase-like"/>
</dbReference>
<comment type="cofactor">
    <cofactor evidence="1">
        <name>Ca(2+)</name>
        <dbReference type="ChEBI" id="CHEBI:29108"/>
    </cofactor>
</comment>
<dbReference type="GO" id="GO:0030246">
    <property type="term" value="F:carbohydrate binding"/>
    <property type="evidence" value="ECO:0007669"/>
    <property type="project" value="InterPro"/>
</dbReference>
<keyword evidence="5" id="KW-0106">Calcium</keyword>
<proteinExistence type="inferred from homology"/>
<evidence type="ECO:0000256" key="6">
    <source>
        <dbReference type="ARBA" id="ARBA00023235"/>
    </source>
</evidence>
<dbReference type="PIRSF" id="PIRSF005096">
    <property type="entry name" value="GALM"/>
    <property type="match status" value="1"/>
</dbReference>
<evidence type="ECO:0000256" key="3">
    <source>
        <dbReference type="ARBA" id="ARBA00006206"/>
    </source>
</evidence>
<sequence>MKVKPNITQKPFGKHHDKQVTLFTLTNKNTMEVSVTNFGGIITSIKFPKDGKHIQTVLGFDTLEEYLSADYRKEYPYFGAIIGRNAGRIKNGKTTLNGQTIQLSVNHNQAQLHGGFEGFDSKVWEVVSVQDEPIPSVTFRYISADGEEGFPGEVTAEVTYSLTNENELRVDYYGTTNKPTILNLTQHAYFNLNTDSSNILNHHLQINGDRVSPLNPDYSPTGELRLVEGTQWDYRKPTLVHSDIDNAFPRQVSEEETVGSLICNESGIRMDVRTNHPVLHIYGGYYVPELHPKNRKATGQNAGICFECQGFADALNYPQFQSTQLNPQEEYKHFTIFKFIEIA</sequence>
<dbReference type="AlphaFoldDB" id="A0A0B7HIN4"/>
<dbReference type="InterPro" id="IPR014718">
    <property type="entry name" value="GH-type_carb-bd"/>
</dbReference>
<protein>
    <recommendedName>
        <fullName evidence="8">Aldose 1-epimerase</fullName>
        <ecNumber evidence="8">5.1.3.3</ecNumber>
    </recommendedName>
</protein>
<dbReference type="EC" id="5.1.3.3" evidence="8"/>
<dbReference type="Proteomes" id="UP000044026">
    <property type="component" value="Unassembled WGS sequence"/>
</dbReference>
<accession>A0A0B7HIN4</accession>
<dbReference type="GO" id="GO:0033499">
    <property type="term" value="P:galactose catabolic process via UDP-galactose, Leloir pathway"/>
    <property type="evidence" value="ECO:0007669"/>
    <property type="project" value="TreeGrafter"/>
</dbReference>
<dbReference type="InterPro" id="IPR008183">
    <property type="entry name" value="Aldose_1/G6P_1-epimerase"/>
</dbReference>
<dbReference type="NCBIfam" id="NF008277">
    <property type="entry name" value="PRK11055.1"/>
    <property type="match status" value="1"/>
</dbReference>
<dbReference type="InterPro" id="IPR011013">
    <property type="entry name" value="Gal_mutarotase_sf_dom"/>
</dbReference>
<evidence type="ECO:0000313" key="9">
    <source>
        <dbReference type="EMBL" id="CEN39596.1"/>
    </source>
</evidence>
<dbReference type="UniPathway" id="UPA00242"/>
<evidence type="ECO:0000256" key="4">
    <source>
        <dbReference type="ARBA" id="ARBA00011245"/>
    </source>
</evidence>
<evidence type="ECO:0000313" key="10">
    <source>
        <dbReference type="Proteomes" id="UP000044026"/>
    </source>
</evidence>
<dbReference type="RefSeq" id="WP_042001421.1">
    <property type="nucleotide sequence ID" value="NZ_CP022382.1"/>
</dbReference>
<dbReference type="Pfam" id="PF01263">
    <property type="entry name" value="Aldose_epim"/>
    <property type="match status" value="1"/>
</dbReference>
<evidence type="ECO:0000256" key="1">
    <source>
        <dbReference type="ARBA" id="ARBA00001913"/>
    </source>
</evidence>
<dbReference type="GeneID" id="69581245"/>
<dbReference type="EMBL" id="CDOE01000075">
    <property type="protein sequence ID" value="CEN39596.1"/>
    <property type="molecule type" value="Genomic_DNA"/>
</dbReference>
<dbReference type="GO" id="GO:0004034">
    <property type="term" value="F:aldose 1-epimerase activity"/>
    <property type="evidence" value="ECO:0007669"/>
    <property type="project" value="UniProtKB-EC"/>
</dbReference>
<dbReference type="PANTHER" id="PTHR10091">
    <property type="entry name" value="ALDOSE-1-EPIMERASE"/>
    <property type="match status" value="1"/>
</dbReference>
<organism evidence="9 10">
    <name type="scientific">Capnocytophaga canimorsus</name>
    <dbReference type="NCBI Taxonomy" id="28188"/>
    <lineage>
        <taxon>Bacteria</taxon>
        <taxon>Pseudomonadati</taxon>
        <taxon>Bacteroidota</taxon>
        <taxon>Flavobacteriia</taxon>
        <taxon>Flavobacteriales</taxon>
        <taxon>Flavobacteriaceae</taxon>
        <taxon>Capnocytophaga</taxon>
    </lineage>
</organism>